<keyword evidence="2" id="KW-1185">Reference proteome</keyword>
<organism evidence="3">
    <name type="scientific">Angiostrongylus costaricensis</name>
    <name type="common">Nematode worm</name>
    <dbReference type="NCBI Taxonomy" id="334426"/>
    <lineage>
        <taxon>Eukaryota</taxon>
        <taxon>Metazoa</taxon>
        <taxon>Ecdysozoa</taxon>
        <taxon>Nematoda</taxon>
        <taxon>Chromadorea</taxon>
        <taxon>Rhabditida</taxon>
        <taxon>Rhabditina</taxon>
        <taxon>Rhabditomorpha</taxon>
        <taxon>Strongyloidea</taxon>
        <taxon>Metastrongylidae</taxon>
        <taxon>Angiostrongylus</taxon>
    </lineage>
</organism>
<reference evidence="3" key="1">
    <citation type="submission" date="2017-02" db="UniProtKB">
        <authorList>
            <consortium name="WormBaseParasite"/>
        </authorList>
    </citation>
    <scope>IDENTIFICATION</scope>
</reference>
<evidence type="ECO:0000313" key="2">
    <source>
        <dbReference type="Proteomes" id="UP000267027"/>
    </source>
</evidence>
<reference evidence="1 2" key="2">
    <citation type="submission" date="2018-11" db="EMBL/GenBank/DDBJ databases">
        <authorList>
            <consortium name="Pathogen Informatics"/>
        </authorList>
    </citation>
    <scope>NUCLEOTIDE SEQUENCE [LARGE SCALE GENOMIC DNA]</scope>
    <source>
        <strain evidence="1 2">Costa Rica</strain>
    </source>
</reference>
<evidence type="ECO:0000313" key="3">
    <source>
        <dbReference type="WBParaSite" id="ACOC_0000981301-mRNA-1"/>
    </source>
</evidence>
<dbReference type="WBParaSite" id="ACOC_0000981301-mRNA-1">
    <property type="protein sequence ID" value="ACOC_0000981301-mRNA-1"/>
    <property type="gene ID" value="ACOC_0000981301"/>
</dbReference>
<accession>A0A0R3PV13</accession>
<evidence type="ECO:0000313" key="1">
    <source>
        <dbReference type="EMBL" id="VDM61399.1"/>
    </source>
</evidence>
<name>A0A0R3PV13_ANGCS</name>
<dbReference type="EMBL" id="UYYA01004358">
    <property type="protein sequence ID" value="VDM61399.1"/>
    <property type="molecule type" value="Genomic_DNA"/>
</dbReference>
<dbReference type="AlphaFoldDB" id="A0A0R3PV13"/>
<sequence>MECGFLLYAEHLCENLSGTSSSSCEFLHEMARTAWRKISTHEKQVPQSPPRKLVCVDRKIFASDLDQQSTGAGTAGSRRQCFDIATNITMKGDYYV</sequence>
<dbReference type="Proteomes" id="UP000267027">
    <property type="component" value="Unassembled WGS sequence"/>
</dbReference>
<proteinExistence type="predicted"/>
<dbReference type="OMA" id="CEFLHEM"/>
<protein>
    <submittedName>
        <fullName evidence="3">HMG box domain-containing protein</fullName>
    </submittedName>
</protein>
<gene>
    <name evidence="1" type="ORF">ACOC_LOCUS9814</name>
</gene>